<comment type="cofactor">
    <cofactor evidence="1">
        <name>Mg(2+)</name>
        <dbReference type="ChEBI" id="CHEBI:18420"/>
    </cofactor>
</comment>
<dbReference type="PANTHER" id="PTHR19288">
    <property type="entry name" value="4-NITROPHENYLPHOSPHATASE-RELATED"/>
    <property type="match status" value="1"/>
</dbReference>
<evidence type="ECO:0000256" key="5">
    <source>
        <dbReference type="ARBA" id="ARBA00039666"/>
    </source>
</evidence>
<dbReference type="InterPro" id="IPR023214">
    <property type="entry name" value="HAD_sf"/>
</dbReference>
<keyword evidence="6" id="KW-0378">Hydrolase</keyword>
<dbReference type="NCBIfam" id="TIGR01458">
    <property type="entry name" value="HAD-SF-IIA-hyp3"/>
    <property type="match status" value="1"/>
</dbReference>
<dbReference type="Gene3D" id="3.40.50.1000">
    <property type="entry name" value="HAD superfamily/HAD-like"/>
    <property type="match status" value="2"/>
</dbReference>
<accession>A0A1W2G5R1</accession>
<sequence length="252" mass="27796">MNQIKGLLIDIDGVLVEDGHAIKGAVDHLNNLKHTYKVRLLTNTTTKTVGEIHQMLNQLGFDIHVQEIVTAPVAAQLFLNTKGYSSIYPVVNANILSEFKAFRIDKNKPEAVVIGDIGKDWNYDLLNDIFKCLMIGAELVALHKGKFWKSEGALQLDIGLFVNGLEFATGKKATVIGKPNHSFFEAALQGMELGKKEVIMIGDDIDSDVDGAQRFGIPGYLVQTGKYDEGFVSQSDVEPDQVIEGFKDLILY</sequence>
<keyword evidence="3" id="KW-0479">Metal-binding</keyword>
<reference evidence="6 7" key="1">
    <citation type="submission" date="2017-04" db="EMBL/GenBank/DDBJ databases">
        <authorList>
            <person name="Afonso C.L."/>
            <person name="Miller P.J."/>
            <person name="Scott M.A."/>
            <person name="Spackman E."/>
            <person name="Goraichik I."/>
            <person name="Dimitrov K.M."/>
            <person name="Suarez D.L."/>
            <person name="Swayne D.E."/>
        </authorList>
    </citation>
    <scope>NUCLEOTIDE SEQUENCE [LARGE SCALE GENOMIC DNA]</scope>
    <source>
        <strain evidence="6 7">DSM 26133</strain>
    </source>
</reference>
<dbReference type="InterPro" id="IPR036412">
    <property type="entry name" value="HAD-like_sf"/>
</dbReference>
<organism evidence="6 7">
    <name type="scientific">Reichenbachiella faecimaris</name>
    <dbReference type="NCBI Taxonomy" id="692418"/>
    <lineage>
        <taxon>Bacteria</taxon>
        <taxon>Pseudomonadati</taxon>
        <taxon>Bacteroidota</taxon>
        <taxon>Cytophagia</taxon>
        <taxon>Cytophagales</taxon>
        <taxon>Reichenbachiellaceae</taxon>
        <taxon>Reichenbachiella</taxon>
    </lineage>
</organism>
<protein>
    <recommendedName>
        <fullName evidence="5">Haloacid dehalogenase-like hydrolase domain-containing protein 2</fullName>
    </recommendedName>
</protein>
<dbReference type="GO" id="GO:0005737">
    <property type="term" value="C:cytoplasm"/>
    <property type="evidence" value="ECO:0007669"/>
    <property type="project" value="TreeGrafter"/>
</dbReference>
<evidence type="ECO:0000256" key="1">
    <source>
        <dbReference type="ARBA" id="ARBA00001946"/>
    </source>
</evidence>
<dbReference type="RefSeq" id="WP_084370482.1">
    <property type="nucleotide sequence ID" value="NZ_FWYF01000001.1"/>
</dbReference>
<dbReference type="NCBIfam" id="TIGR01460">
    <property type="entry name" value="HAD-SF-IIA"/>
    <property type="match status" value="1"/>
</dbReference>
<name>A0A1W2G5R1_REIFA</name>
<dbReference type="EMBL" id="FWYF01000001">
    <property type="protein sequence ID" value="SMD31782.1"/>
    <property type="molecule type" value="Genomic_DNA"/>
</dbReference>
<comment type="similarity">
    <text evidence="2">Belongs to the HAD-like hydrolase superfamily.</text>
</comment>
<dbReference type="PANTHER" id="PTHR19288:SF46">
    <property type="entry name" value="HALOACID DEHALOGENASE-LIKE HYDROLASE DOMAIN-CONTAINING PROTEIN 2"/>
    <property type="match status" value="1"/>
</dbReference>
<dbReference type="Pfam" id="PF13242">
    <property type="entry name" value="Hydrolase_like"/>
    <property type="match status" value="1"/>
</dbReference>
<dbReference type="Pfam" id="PF13344">
    <property type="entry name" value="Hydrolase_6"/>
    <property type="match status" value="1"/>
</dbReference>
<dbReference type="InterPro" id="IPR006355">
    <property type="entry name" value="LHPP/HDHD2"/>
</dbReference>
<dbReference type="AlphaFoldDB" id="A0A1W2G5R1"/>
<evidence type="ECO:0000313" key="6">
    <source>
        <dbReference type="EMBL" id="SMD31782.1"/>
    </source>
</evidence>
<dbReference type="STRING" id="692418.SAMN04488029_0119"/>
<evidence type="ECO:0000313" key="7">
    <source>
        <dbReference type="Proteomes" id="UP000192472"/>
    </source>
</evidence>
<gene>
    <name evidence="6" type="ORF">SAMN04488029_0119</name>
</gene>
<dbReference type="Proteomes" id="UP000192472">
    <property type="component" value="Unassembled WGS sequence"/>
</dbReference>
<evidence type="ECO:0000256" key="2">
    <source>
        <dbReference type="ARBA" id="ARBA00007958"/>
    </source>
</evidence>
<dbReference type="GO" id="GO:0046872">
    <property type="term" value="F:metal ion binding"/>
    <property type="evidence" value="ECO:0007669"/>
    <property type="project" value="UniProtKB-KW"/>
</dbReference>
<evidence type="ECO:0000256" key="4">
    <source>
        <dbReference type="ARBA" id="ARBA00022842"/>
    </source>
</evidence>
<dbReference type="OrthoDB" id="9810449at2"/>
<proteinExistence type="inferred from homology"/>
<dbReference type="InterPro" id="IPR006357">
    <property type="entry name" value="HAD-SF_hydro_IIA"/>
</dbReference>
<keyword evidence="4" id="KW-0460">Magnesium</keyword>
<keyword evidence="7" id="KW-1185">Reference proteome</keyword>
<dbReference type="SUPFAM" id="SSF56784">
    <property type="entry name" value="HAD-like"/>
    <property type="match status" value="1"/>
</dbReference>
<evidence type="ECO:0000256" key="3">
    <source>
        <dbReference type="ARBA" id="ARBA00022723"/>
    </source>
</evidence>
<dbReference type="GO" id="GO:0016791">
    <property type="term" value="F:phosphatase activity"/>
    <property type="evidence" value="ECO:0007669"/>
    <property type="project" value="InterPro"/>
</dbReference>